<dbReference type="InterPro" id="IPR051676">
    <property type="entry name" value="UPF0053_domain"/>
</dbReference>
<feature type="domain" description="CBS" evidence="11">
    <location>
        <begin position="224"/>
        <end position="284"/>
    </location>
</feature>
<evidence type="ECO:0000256" key="5">
    <source>
        <dbReference type="ARBA" id="ARBA00022989"/>
    </source>
</evidence>
<dbReference type="InterPro" id="IPR005170">
    <property type="entry name" value="Transptr-assoc_dom"/>
</dbReference>
<evidence type="ECO:0000256" key="8">
    <source>
        <dbReference type="PROSITE-ProRule" id="PRU00703"/>
    </source>
</evidence>
<evidence type="ECO:0000259" key="12">
    <source>
        <dbReference type="PROSITE" id="PS51846"/>
    </source>
</evidence>
<keyword evidence="5 9" id="KW-1133">Transmembrane helix</keyword>
<sequence length="422" mass="45873">MDIPLRLFIVGALLATNGFFVAAEFALVTARKTRIDALAARGNRSARAILKALEDPNRFISICQLGITMASLALGWIGEETVASLLEAPLAVVLPTNVAGVTSHALAIPFAFAIITFLHISLGEQLPKMIALQLGEATALWTVGPTNLVGVVFRPFIALLYGFIDVLLKLLGLRWEAEHHQAYSVDDLKALIRSTRRGAATADDSENIAERALDFSALHARQVMVPRTEMVAVPSEVSLSRLGELMRLHEHSRYPVYEGSPDNITGIISAKHLVAILSVPGSDEGPFDVRRYMSPPLFIPEAMPAHRLLAELKTQRSHLAIVVDEYGATAGIVSLRDLLDRIAGEVRDEAEAEAPEVQWLSDGSALVDGLALLSDIQEEFHIKLSDVDYDTLGGFVFGRLGRRPAVGDSVEVATYRFAIEEV</sequence>
<feature type="transmembrane region" description="Helical" evidence="10">
    <location>
        <begin position="98"/>
        <end position="118"/>
    </location>
</feature>
<dbReference type="GO" id="GO:0005886">
    <property type="term" value="C:plasma membrane"/>
    <property type="evidence" value="ECO:0007669"/>
    <property type="project" value="UniProtKB-SubCell"/>
</dbReference>
<dbReference type="InterPro" id="IPR016169">
    <property type="entry name" value="FAD-bd_PCMH_sub2"/>
</dbReference>
<evidence type="ECO:0000256" key="6">
    <source>
        <dbReference type="ARBA" id="ARBA00023122"/>
    </source>
</evidence>
<evidence type="ECO:0000256" key="2">
    <source>
        <dbReference type="ARBA" id="ARBA00022475"/>
    </source>
</evidence>
<comment type="subcellular location">
    <subcellularLocation>
        <location evidence="1">Cell membrane</location>
        <topology evidence="1">Multi-pass membrane protein</topology>
    </subcellularLocation>
</comment>
<evidence type="ECO:0000256" key="1">
    <source>
        <dbReference type="ARBA" id="ARBA00004651"/>
    </source>
</evidence>
<dbReference type="CDD" id="cd04590">
    <property type="entry name" value="CBS_pair_CorC_HlyC_assoc"/>
    <property type="match status" value="1"/>
</dbReference>
<keyword evidence="7 9" id="KW-0472">Membrane</keyword>
<gene>
    <name evidence="13" type="ORF">A3F84_25470</name>
</gene>
<dbReference type="EMBL" id="MFKF01000350">
    <property type="protein sequence ID" value="OGG45987.1"/>
    <property type="molecule type" value="Genomic_DNA"/>
</dbReference>
<evidence type="ECO:0008006" key="15">
    <source>
        <dbReference type="Google" id="ProtNLM"/>
    </source>
</evidence>
<evidence type="ECO:0000256" key="7">
    <source>
        <dbReference type="ARBA" id="ARBA00023136"/>
    </source>
</evidence>
<evidence type="ECO:0000256" key="4">
    <source>
        <dbReference type="ARBA" id="ARBA00022737"/>
    </source>
</evidence>
<evidence type="ECO:0000256" key="10">
    <source>
        <dbReference type="SAM" id="Phobius"/>
    </source>
</evidence>
<dbReference type="InterPro" id="IPR000644">
    <property type="entry name" value="CBS_dom"/>
</dbReference>
<dbReference type="AlphaFoldDB" id="A0A1F6CAM6"/>
<evidence type="ECO:0000313" key="13">
    <source>
        <dbReference type="EMBL" id="OGG45987.1"/>
    </source>
</evidence>
<comment type="caution">
    <text evidence="13">The sequence shown here is derived from an EMBL/GenBank/DDBJ whole genome shotgun (WGS) entry which is preliminary data.</text>
</comment>
<dbReference type="SUPFAM" id="SSF56176">
    <property type="entry name" value="FAD-binding/transporter-associated domain-like"/>
    <property type="match status" value="1"/>
</dbReference>
<dbReference type="SUPFAM" id="SSF54631">
    <property type="entry name" value="CBS-domain pair"/>
    <property type="match status" value="1"/>
</dbReference>
<evidence type="ECO:0000256" key="3">
    <source>
        <dbReference type="ARBA" id="ARBA00022692"/>
    </source>
</evidence>
<dbReference type="InterPro" id="IPR036318">
    <property type="entry name" value="FAD-bd_PCMH-like_sf"/>
</dbReference>
<dbReference type="Proteomes" id="UP000178606">
    <property type="component" value="Unassembled WGS sequence"/>
</dbReference>
<dbReference type="SMART" id="SM01091">
    <property type="entry name" value="CorC_HlyC"/>
    <property type="match status" value="1"/>
</dbReference>
<dbReference type="InterPro" id="IPR002550">
    <property type="entry name" value="CNNM"/>
</dbReference>
<dbReference type="Pfam" id="PF03471">
    <property type="entry name" value="CorC_HlyC"/>
    <property type="match status" value="1"/>
</dbReference>
<reference evidence="13 14" key="1">
    <citation type="journal article" date="2016" name="Nat. Commun.">
        <title>Thousands of microbial genomes shed light on interconnected biogeochemical processes in an aquifer system.</title>
        <authorList>
            <person name="Anantharaman K."/>
            <person name="Brown C.T."/>
            <person name="Hug L.A."/>
            <person name="Sharon I."/>
            <person name="Castelle C.J."/>
            <person name="Probst A.J."/>
            <person name="Thomas B.C."/>
            <person name="Singh A."/>
            <person name="Wilkins M.J."/>
            <person name="Karaoz U."/>
            <person name="Brodie E.L."/>
            <person name="Williams K.H."/>
            <person name="Hubbard S.S."/>
            <person name="Banfield J.F."/>
        </authorList>
    </citation>
    <scope>NUCLEOTIDE SEQUENCE [LARGE SCALE GENOMIC DNA]</scope>
    <source>
        <strain evidence="14">RIFCSPLOWO2_12_FULL_64_10</strain>
    </source>
</reference>
<feature type="domain" description="CBS" evidence="11">
    <location>
        <begin position="292"/>
        <end position="349"/>
    </location>
</feature>
<evidence type="ECO:0000256" key="9">
    <source>
        <dbReference type="PROSITE-ProRule" id="PRU01193"/>
    </source>
</evidence>
<keyword evidence="2" id="KW-1003">Cell membrane</keyword>
<dbReference type="GO" id="GO:0050660">
    <property type="term" value="F:flavin adenine dinucleotide binding"/>
    <property type="evidence" value="ECO:0007669"/>
    <property type="project" value="InterPro"/>
</dbReference>
<feature type="domain" description="CNNM transmembrane" evidence="12">
    <location>
        <begin position="1"/>
        <end position="204"/>
    </location>
</feature>
<dbReference type="PROSITE" id="PS51371">
    <property type="entry name" value="CBS"/>
    <property type="match status" value="2"/>
</dbReference>
<dbReference type="Gene3D" id="3.30.465.10">
    <property type="match status" value="1"/>
</dbReference>
<dbReference type="PROSITE" id="PS51846">
    <property type="entry name" value="CNNM"/>
    <property type="match status" value="1"/>
</dbReference>
<keyword evidence="6 8" id="KW-0129">CBS domain</keyword>
<organism evidence="13 14">
    <name type="scientific">Handelsmanbacteria sp. (strain RIFCSPLOWO2_12_FULL_64_10)</name>
    <dbReference type="NCBI Taxonomy" id="1817868"/>
    <lineage>
        <taxon>Bacteria</taxon>
        <taxon>Candidatus Handelsmaniibacteriota</taxon>
    </lineage>
</organism>
<dbReference type="SMART" id="SM00116">
    <property type="entry name" value="CBS"/>
    <property type="match status" value="2"/>
</dbReference>
<keyword evidence="4" id="KW-0677">Repeat</keyword>
<dbReference type="FunFam" id="3.10.580.10:FF:000002">
    <property type="entry name" value="Magnesium/cobalt efflux protein CorC"/>
    <property type="match status" value="1"/>
</dbReference>
<feature type="transmembrane region" description="Helical" evidence="10">
    <location>
        <begin position="139"/>
        <end position="164"/>
    </location>
</feature>
<dbReference type="PANTHER" id="PTHR43099:SF2">
    <property type="entry name" value="UPF0053 PROTEIN YRKA"/>
    <property type="match status" value="1"/>
</dbReference>
<proteinExistence type="predicted"/>
<dbReference type="InterPro" id="IPR044751">
    <property type="entry name" value="Ion_transp-like_CBS"/>
</dbReference>
<dbReference type="Gene3D" id="3.10.580.10">
    <property type="entry name" value="CBS-domain"/>
    <property type="match status" value="1"/>
</dbReference>
<dbReference type="PANTHER" id="PTHR43099">
    <property type="entry name" value="UPF0053 PROTEIN YRKA"/>
    <property type="match status" value="1"/>
</dbReference>
<feature type="non-terminal residue" evidence="13">
    <location>
        <position position="422"/>
    </location>
</feature>
<dbReference type="Pfam" id="PF01595">
    <property type="entry name" value="CNNM"/>
    <property type="match status" value="1"/>
</dbReference>
<evidence type="ECO:0000313" key="14">
    <source>
        <dbReference type="Proteomes" id="UP000178606"/>
    </source>
</evidence>
<accession>A0A1F6CAM6</accession>
<keyword evidence="3 9" id="KW-0812">Transmembrane</keyword>
<dbReference type="Pfam" id="PF00571">
    <property type="entry name" value="CBS"/>
    <property type="match status" value="2"/>
</dbReference>
<evidence type="ECO:0000259" key="11">
    <source>
        <dbReference type="PROSITE" id="PS51371"/>
    </source>
</evidence>
<dbReference type="InterPro" id="IPR046342">
    <property type="entry name" value="CBS_dom_sf"/>
</dbReference>
<name>A0A1F6CAM6_HANXR</name>
<feature type="transmembrane region" description="Helical" evidence="10">
    <location>
        <begin position="6"/>
        <end position="28"/>
    </location>
</feature>
<feature type="transmembrane region" description="Helical" evidence="10">
    <location>
        <begin position="59"/>
        <end position="78"/>
    </location>
</feature>
<protein>
    <recommendedName>
        <fullName evidence="15">Hemolysin</fullName>
    </recommendedName>
</protein>